<evidence type="ECO:0000313" key="1">
    <source>
        <dbReference type="EMBL" id="MBJ7609948.1"/>
    </source>
</evidence>
<gene>
    <name evidence="1" type="ORF">JF887_11050</name>
</gene>
<proteinExistence type="predicted"/>
<evidence type="ECO:0000313" key="2">
    <source>
        <dbReference type="Proteomes" id="UP000614410"/>
    </source>
</evidence>
<dbReference type="EMBL" id="JAEKNN010000053">
    <property type="protein sequence ID" value="MBJ7609948.1"/>
    <property type="molecule type" value="Genomic_DNA"/>
</dbReference>
<name>A0A934KN49_9BACT</name>
<dbReference type="Proteomes" id="UP000614410">
    <property type="component" value="Unassembled WGS sequence"/>
</dbReference>
<dbReference type="AlphaFoldDB" id="A0A934KN49"/>
<accession>A0A934KN49</accession>
<comment type="caution">
    <text evidence="1">The sequence shown here is derived from an EMBL/GenBank/DDBJ whole genome shotgun (WGS) entry which is preliminary data.</text>
</comment>
<reference evidence="1 2" key="1">
    <citation type="submission" date="2020-10" db="EMBL/GenBank/DDBJ databases">
        <title>Ca. Dormibacterota MAGs.</title>
        <authorList>
            <person name="Montgomery K."/>
        </authorList>
    </citation>
    <scope>NUCLEOTIDE SEQUENCE [LARGE SCALE GENOMIC DNA]</scope>
    <source>
        <strain evidence="1">Mitchell_Peninsula_5</strain>
    </source>
</reference>
<sequence>MNARGALRGSQAGLIRGCCLGLLVLAALAIFAAVEGFRALADPNLGDLPAGAAHGSSVAVIAGALAGDAATQLLTGEHAAVTLSEQDLTVIAVARNPSPDRFRDPQVRIRNGLVVVTGQSSVGPFGVTPVARTQLTFDNSSGTPQITAQVVSFAVGQLDLPLWLATRLDPRASASINLTNLFASNPALKLLAQAMECVTIHPDGVHVGFHRPGVVADSSRCG</sequence>
<protein>
    <submittedName>
        <fullName evidence="1">Uncharacterized protein</fullName>
    </submittedName>
</protein>
<organism evidence="1 2">
    <name type="scientific">Candidatus Amunia macphersoniae</name>
    <dbReference type="NCBI Taxonomy" id="3127014"/>
    <lineage>
        <taxon>Bacteria</taxon>
        <taxon>Bacillati</taxon>
        <taxon>Candidatus Dormiibacterota</taxon>
        <taxon>Candidatus Dormibacteria</taxon>
        <taxon>Candidatus Aeolococcales</taxon>
        <taxon>Candidatus Aeolococcaceae</taxon>
        <taxon>Candidatus Amunia</taxon>
    </lineage>
</organism>